<dbReference type="InterPro" id="IPR011065">
    <property type="entry name" value="Kunitz_inhibitor_STI-like_sf"/>
</dbReference>
<evidence type="ECO:0000256" key="1">
    <source>
        <dbReference type="ARBA" id="ARBA00005440"/>
    </source>
</evidence>
<comment type="similarity">
    <text evidence="1">Belongs to the protease inhibitor I3 (leguminous Kunitz-type inhibitor) family.</text>
</comment>
<feature type="chain" id="PRO_5002955894" evidence="2">
    <location>
        <begin position="23"/>
        <end position="220"/>
    </location>
</feature>
<dbReference type="PROSITE" id="PS00283">
    <property type="entry name" value="SOYBEAN_KUNITZ"/>
    <property type="match status" value="1"/>
</dbReference>
<gene>
    <name evidence="3" type="primary">RdMIR</name>
</gene>
<organism evidence="3">
    <name type="scientific">Synsepalum dulcificum</name>
    <name type="common">Miracle fruit</name>
    <name type="synonym">Richadella dulcifica</name>
    <dbReference type="NCBI Taxonomy" id="3743"/>
    <lineage>
        <taxon>Eukaryota</taxon>
        <taxon>Viridiplantae</taxon>
        <taxon>Streptophyta</taxon>
        <taxon>Embryophyta</taxon>
        <taxon>Tracheophyta</taxon>
        <taxon>Spermatophyta</taxon>
        <taxon>Magnoliopsida</taxon>
        <taxon>eudicotyledons</taxon>
        <taxon>Gunneridae</taxon>
        <taxon>Pentapetalae</taxon>
        <taxon>asterids</taxon>
        <taxon>Ericales</taxon>
        <taxon>Sapotaceae</taxon>
        <taxon>Chrysophylloideae</taxon>
        <taxon>Synsepalum</taxon>
    </lineage>
</organism>
<reference evidence="3" key="1">
    <citation type="journal article" date="2011" name="Plant Cell Rep.">
        <title>High-level accumulation of recombinant miraculin protein in transgenic tomatoes expressing a synthetic miraculin gene with optimized codon usage terminated by the native miraculin terminator.</title>
        <authorList>
            <person name="Hiwasa-Tanase K."/>
            <person name="Nyarubona M."/>
            <person name="Hirai T."/>
            <person name="Kato K."/>
            <person name="Ichikawa T."/>
            <person name="Ezura H."/>
        </authorList>
    </citation>
    <scope>NUCLEOTIDE SEQUENCE</scope>
    <source>
        <tissue evidence="3">Fruit</tissue>
    </source>
</reference>
<dbReference type="PANTHER" id="PTHR33107:SF5">
    <property type="entry name" value="KUNITZ TRYPSIN INHIBITOR 5"/>
    <property type="match status" value="1"/>
</dbReference>
<accession>C5NU63</accession>
<sequence length="220" mass="24367">MKELTMLSLSFFFVSALLAAAANPLLSAADSAPNPVLDIDGEKLRTGTNYYIVPVLRDHGGGLTVSATTPNGTFVCPPRVVQTRKEVDHDRPLAFFPENPKEDVVRVSTDLNINFSAFMPCRWTSSTVWRLDKYDESTGQYFVTIGGVKGNPGPETISSWFKIEEFCGSGFYKLVFCPTVCGSCKVKCGDVGIYIDQKGRRRLALSDKPFAFEFNKTVYF</sequence>
<feature type="signal peptide" evidence="2">
    <location>
        <begin position="1"/>
        <end position="22"/>
    </location>
</feature>
<dbReference type="Pfam" id="PF00197">
    <property type="entry name" value="Kunitz_legume"/>
    <property type="match status" value="1"/>
</dbReference>
<dbReference type="GO" id="GO:0004866">
    <property type="term" value="F:endopeptidase inhibitor activity"/>
    <property type="evidence" value="ECO:0007669"/>
    <property type="project" value="InterPro"/>
</dbReference>
<dbReference type="PRINTS" id="PR00291">
    <property type="entry name" value="KUNITZINHBTR"/>
</dbReference>
<dbReference type="CDD" id="cd23375">
    <property type="entry name" value="beta-trefoil_STI_VvMLP-like"/>
    <property type="match status" value="1"/>
</dbReference>
<dbReference type="SMART" id="SM00452">
    <property type="entry name" value="STI"/>
    <property type="match status" value="1"/>
</dbReference>
<proteinExistence type="inferred from homology"/>
<dbReference type="SMR" id="C5NU63"/>
<dbReference type="SUPFAM" id="SSF50386">
    <property type="entry name" value="STI-like"/>
    <property type="match status" value="1"/>
</dbReference>
<keyword evidence="2" id="KW-0732">Signal</keyword>
<evidence type="ECO:0000256" key="2">
    <source>
        <dbReference type="SAM" id="SignalP"/>
    </source>
</evidence>
<protein>
    <submittedName>
        <fullName evidence="3">Miraculin</fullName>
    </submittedName>
</protein>
<dbReference type="InterPro" id="IPR002160">
    <property type="entry name" value="Prot_inh_Kunz-lg"/>
</dbReference>
<dbReference type="PANTHER" id="PTHR33107">
    <property type="entry name" value="KUNITZ TRYPSIN INHIBITOR 2"/>
    <property type="match status" value="1"/>
</dbReference>
<dbReference type="Gene3D" id="2.80.10.50">
    <property type="match status" value="1"/>
</dbReference>
<dbReference type="EMBL" id="AB512278">
    <property type="protein sequence ID" value="BAH84844.1"/>
    <property type="molecule type" value="Genomic_DNA"/>
</dbReference>
<evidence type="ECO:0000313" key="3">
    <source>
        <dbReference type="EMBL" id="BAH84844.1"/>
    </source>
</evidence>
<dbReference type="AlphaFoldDB" id="C5NU63"/>
<name>C5NU63_SYNDU</name>